<keyword evidence="5" id="KW-1185">Reference proteome</keyword>
<dbReference type="GO" id="GO:0016757">
    <property type="term" value="F:glycosyltransferase activity"/>
    <property type="evidence" value="ECO:0007669"/>
    <property type="project" value="UniProtKB-KW"/>
</dbReference>
<evidence type="ECO:0000256" key="2">
    <source>
        <dbReference type="ARBA" id="ARBA00022679"/>
    </source>
</evidence>
<dbReference type="Pfam" id="PF00534">
    <property type="entry name" value="Glycos_transf_1"/>
    <property type="match status" value="1"/>
</dbReference>
<feature type="domain" description="Glycosyl transferase family 1" evidence="3">
    <location>
        <begin position="194"/>
        <end position="352"/>
    </location>
</feature>
<name>A0A2A2H9Z1_METBR</name>
<sequence>MIQLKNGKTNKKSKILMVISYPDTRLRKEIDTLLKCGYEVKVIIWERGWPFTCDKKVDVKGLGLNAPIGRINSLLYFPIWFLYLVFWLFKSEWDVVHAVNFDTYLFSLIAAKIKNKPIIYDVYDFYGDMMPSILRNIIVNVDKRLLPFSDVLILADEARVEQIGGNIHKNIFTINNSPEEYNFDKNYHDNNINTFKVFIGGKILKERCLDVVISAIGKIEGAKLSIRGHCDETDYKQQIIQLSQKFDNIDMYLDGVPYEEIVKGTLGADLTIALYDPDIPNNRYASPNKLFEAMASKIPIIVNENTSMADIVLKEKCGIVIPYGNEEALIWAVSRLKNDLSLQKRLGDNGRKAYENKYNWTIMENRLNSIYRQVLEGGF</sequence>
<evidence type="ECO:0000313" key="4">
    <source>
        <dbReference type="EMBL" id="PAV06208.1"/>
    </source>
</evidence>
<gene>
    <name evidence="4" type="ORF">ASJ80_15365</name>
</gene>
<dbReference type="Gene3D" id="3.40.50.2000">
    <property type="entry name" value="Glycogen Phosphorylase B"/>
    <property type="match status" value="2"/>
</dbReference>
<dbReference type="EMBL" id="LMVM01000001">
    <property type="protein sequence ID" value="PAV06208.1"/>
    <property type="molecule type" value="Genomic_DNA"/>
</dbReference>
<dbReference type="OrthoDB" id="132546at2157"/>
<keyword evidence="2" id="KW-0808">Transferase</keyword>
<dbReference type="RefSeq" id="WP_048080655.1">
    <property type="nucleotide sequence ID" value="NZ_LMVM01000001.1"/>
</dbReference>
<reference evidence="4 5" key="1">
    <citation type="journal article" date="2017" name="BMC Genomics">
        <title>Genomic analysis of methanogenic archaea reveals a shift towards energy conservation.</title>
        <authorList>
            <person name="Gilmore S.P."/>
            <person name="Henske J.K."/>
            <person name="Sexton J.A."/>
            <person name="Solomon K.V."/>
            <person name="Seppala S."/>
            <person name="Yoo J.I."/>
            <person name="Huyett L.M."/>
            <person name="Pressman A."/>
            <person name="Cogan J.Z."/>
            <person name="Kivenson V."/>
            <person name="Peng X."/>
            <person name="Tan Y."/>
            <person name="Valentine D.L."/>
            <person name="O'Malley M.A."/>
        </authorList>
    </citation>
    <scope>NUCLEOTIDE SEQUENCE [LARGE SCALE GENOMIC DNA]</scope>
    <source>
        <strain evidence="4 5">M.o.H.</strain>
    </source>
</reference>
<proteinExistence type="predicted"/>
<evidence type="ECO:0000259" key="3">
    <source>
        <dbReference type="Pfam" id="PF00534"/>
    </source>
</evidence>
<dbReference type="SUPFAM" id="SSF53756">
    <property type="entry name" value="UDP-Glycosyltransferase/glycogen phosphorylase"/>
    <property type="match status" value="1"/>
</dbReference>
<dbReference type="PANTHER" id="PTHR12526:SF629">
    <property type="entry name" value="TEICHURONIC ACID BIOSYNTHESIS GLYCOSYLTRANSFERASE TUAH-RELATED"/>
    <property type="match status" value="1"/>
</dbReference>
<dbReference type="InterPro" id="IPR001296">
    <property type="entry name" value="Glyco_trans_1"/>
</dbReference>
<comment type="caution">
    <text evidence="4">The sequence shown here is derived from an EMBL/GenBank/DDBJ whole genome shotgun (WGS) entry which is preliminary data.</text>
</comment>
<protein>
    <recommendedName>
        <fullName evidence="3">Glycosyl transferase family 1 domain-containing protein</fullName>
    </recommendedName>
</protein>
<organism evidence="4 5">
    <name type="scientific">Methanobacterium bryantii</name>
    <dbReference type="NCBI Taxonomy" id="2161"/>
    <lineage>
        <taxon>Archaea</taxon>
        <taxon>Methanobacteriati</taxon>
        <taxon>Methanobacteriota</taxon>
        <taxon>Methanomada group</taxon>
        <taxon>Methanobacteria</taxon>
        <taxon>Methanobacteriales</taxon>
        <taxon>Methanobacteriaceae</taxon>
        <taxon>Methanobacterium</taxon>
    </lineage>
</organism>
<accession>A0A2A2H9Z1</accession>
<dbReference type="PANTHER" id="PTHR12526">
    <property type="entry name" value="GLYCOSYLTRANSFERASE"/>
    <property type="match status" value="1"/>
</dbReference>
<evidence type="ECO:0000256" key="1">
    <source>
        <dbReference type="ARBA" id="ARBA00022676"/>
    </source>
</evidence>
<keyword evidence="1" id="KW-0328">Glycosyltransferase</keyword>
<dbReference type="AlphaFoldDB" id="A0A2A2H9Z1"/>
<dbReference type="Proteomes" id="UP000217784">
    <property type="component" value="Unassembled WGS sequence"/>
</dbReference>
<evidence type="ECO:0000313" key="5">
    <source>
        <dbReference type="Proteomes" id="UP000217784"/>
    </source>
</evidence>
<dbReference type="CDD" id="cd03794">
    <property type="entry name" value="GT4_WbuB-like"/>
    <property type="match status" value="1"/>
</dbReference>